<dbReference type="NCBIfam" id="TIGR00817">
    <property type="entry name" value="tpt"/>
    <property type="match status" value="1"/>
</dbReference>
<comment type="caution">
    <text evidence="11">The sequence shown here is derived from an EMBL/GenBank/DDBJ whole genome shotgun (WGS) entry which is preliminary data.</text>
</comment>
<keyword evidence="2" id="KW-0813">Transport</keyword>
<keyword evidence="12" id="KW-1185">Reference proteome</keyword>
<name>A0A2G9GG71_9LAMI</name>
<dbReference type="AlphaFoldDB" id="A0A2G9GG71"/>
<feature type="transmembrane region" description="Helical" evidence="9">
    <location>
        <begin position="259"/>
        <end position="282"/>
    </location>
</feature>
<feature type="transmembrane region" description="Helical" evidence="9">
    <location>
        <begin position="359"/>
        <end position="376"/>
    </location>
</feature>
<accession>A0A2G9GG71</accession>
<evidence type="ECO:0000256" key="4">
    <source>
        <dbReference type="ARBA" id="ARBA00022640"/>
    </source>
</evidence>
<evidence type="ECO:0000256" key="9">
    <source>
        <dbReference type="SAM" id="Phobius"/>
    </source>
</evidence>
<sequence>MLSLNLIPSSNVAFSKSWSRYPINATLVDPNLVNSFQISNQSPNFGRILGHPFGFSSRFSTRAVSGTPQESSPDGEIEVSKPNKNLKLAIVFGLWYFQNIVFNIYNKKALNVFPYPWLLASFQLFCGSVWMFILWSLKLQPCPKIDKSFIIALLGPALFHTIGHISACVSFSKVAVSFTHVIKSAEPVFSVVFSSFLGDSYPLKVWLSILPIVFGCSLAAITEVSFNFEGLWGAMISNVGFVLRNIYSKKSLQSFKEVNGLNMYGWISIISLLYLFPVAIFVEGSQWVAGYHKAIATVGNPSTFYLWVMLSGLFYHLYNQSSYEALDDISPLTFSVGNTMKRVVVIIATVLVFRNPVRPLNALGSAIAIFGTFLYSQATAKKPKIEGSEKKN</sequence>
<dbReference type="InterPro" id="IPR004853">
    <property type="entry name" value="Sugar_P_trans_dom"/>
</dbReference>
<dbReference type="PANTHER" id="PTHR11132">
    <property type="entry name" value="SOLUTE CARRIER FAMILY 35"/>
    <property type="match status" value="1"/>
</dbReference>
<keyword evidence="3" id="KW-0150">Chloroplast</keyword>
<evidence type="ECO:0000313" key="12">
    <source>
        <dbReference type="Proteomes" id="UP000231279"/>
    </source>
</evidence>
<evidence type="ECO:0000313" key="11">
    <source>
        <dbReference type="EMBL" id="PIN04288.1"/>
    </source>
</evidence>
<keyword evidence="4" id="KW-0934">Plastid</keyword>
<evidence type="ECO:0000256" key="7">
    <source>
        <dbReference type="ARBA" id="ARBA00022989"/>
    </source>
</evidence>
<dbReference type="InterPro" id="IPR050186">
    <property type="entry name" value="TPT_transporter"/>
</dbReference>
<reference evidence="12" key="1">
    <citation type="journal article" date="2018" name="Gigascience">
        <title>Genome assembly of the Pink Ipe (Handroanthus impetiginosus, Bignoniaceae), a highly valued, ecologically keystone Neotropical timber forest tree.</title>
        <authorList>
            <person name="Silva-Junior O.B."/>
            <person name="Grattapaglia D."/>
            <person name="Novaes E."/>
            <person name="Collevatti R.G."/>
        </authorList>
    </citation>
    <scope>NUCLEOTIDE SEQUENCE [LARGE SCALE GENOMIC DNA]</scope>
    <source>
        <strain evidence="12">cv. UFG-1</strain>
    </source>
</reference>
<feature type="transmembrane region" description="Helical" evidence="9">
    <location>
        <begin position="302"/>
        <end position="318"/>
    </location>
</feature>
<feature type="domain" description="Sugar phosphate transporter" evidence="10">
    <location>
        <begin position="86"/>
        <end position="376"/>
    </location>
</feature>
<dbReference type="InterPro" id="IPR004696">
    <property type="entry name" value="Tpt_PEP_transl"/>
</dbReference>
<organism evidence="11 12">
    <name type="scientific">Handroanthus impetiginosus</name>
    <dbReference type="NCBI Taxonomy" id="429701"/>
    <lineage>
        <taxon>Eukaryota</taxon>
        <taxon>Viridiplantae</taxon>
        <taxon>Streptophyta</taxon>
        <taxon>Embryophyta</taxon>
        <taxon>Tracheophyta</taxon>
        <taxon>Spermatophyta</taxon>
        <taxon>Magnoliopsida</taxon>
        <taxon>eudicotyledons</taxon>
        <taxon>Gunneridae</taxon>
        <taxon>Pentapetalae</taxon>
        <taxon>asterids</taxon>
        <taxon>lamiids</taxon>
        <taxon>Lamiales</taxon>
        <taxon>Bignoniaceae</taxon>
        <taxon>Crescentiina</taxon>
        <taxon>Tabebuia alliance</taxon>
        <taxon>Handroanthus</taxon>
    </lineage>
</organism>
<evidence type="ECO:0000256" key="8">
    <source>
        <dbReference type="ARBA" id="ARBA00023136"/>
    </source>
</evidence>
<dbReference type="SUPFAM" id="SSF103481">
    <property type="entry name" value="Multidrug resistance efflux transporter EmrE"/>
    <property type="match status" value="1"/>
</dbReference>
<feature type="transmembrane region" description="Helical" evidence="9">
    <location>
        <begin position="149"/>
        <end position="172"/>
    </location>
</feature>
<keyword evidence="11" id="KW-0670">Pyruvate</keyword>
<dbReference type="GO" id="GO:0015120">
    <property type="term" value="F:phosphoglycerate transmembrane transporter activity"/>
    <property type="evidence" value="ECO:0007669"/>
    <property type="project" value="UniProtKB-ARBA"/>
</dbReference>
<feature type="transmembrane region" description="Helical" evidence="9">
    <location>
        <begin position="117"/>
        <end position="137"/>
    </location>
</feature>
<keyword evidence="8 9" id="KW-0472">Membrane</keyword>
<evidence type="ECO:0000256" key="5">
    <source>
        <dbReference type="ARBA" id="ARBA00022692"/>
    </source>
</evidence>
<dbReference type="InterPro" id="IPR037185">
    <property type="entry name" value="EmrE-like"/>
</dbReference>
<feature type="transmembrane region" description="Helical" evidence="9">
    <location>
        <begin position="86"/>
        <end position="105"/>
    </location>
</feature>
<dbReference type="OrthoDB" id="6418713at2759"/>
<dbReference type="GO" id="GO:0015605">
    <property type="term" value="F:organophosphate ester transmembrane transporter activity"/>
    <property type="evidence" value="ECO:0007669"/>
    <property type="project" value="UniProtKB-ARBA"/>
</dbReference>
<dbReference type="Proteomes" id="UP000231279">
    <property type="component" value="Unassembled WGS sequence"/>
</dbReference>
<evidence type="ECO:0000256" key="2">
    <source>
        <dbReference type="ARBA" id="ARBA00022448"/>
    </source>
</evidence>
<protein>
    <submittedName>
        <fullName evidence="11">Glucose-6-phosphate/phosphate and phosphoenolpyruvate/phosphate antiporter</fullName>
    </submittedName>
</protein>
<feature type="transmembrane region" description="Helical" evidence="9">
    <location>
        <begin position="330"/>
        <end position="353"/>
    </location>
</feature>
<evidence type="ECO:0000256" key="6">
    <source>
        <dbReference type="ARBA" id="ARBA00022946"/>
    </source>
</evidence>
<evidence type="ECO:0000256" key="3">
    <source>
        <dbReference type="ARBA" id="ARBA00022528"/>
    </source>
</evidence>
<dbReference type="EMBL" id="NKXS01005210">
    <property type="protein sequence ID" value="PIN04288.1"/>
    <property type="molecule type" value="Genomic_DNA"/>
</dbReference>
<proteinExistence type="predicted"/>
<keyword evidence="5 9" id="KW-0812">Transmembrane</keyword>
<gene>
    <name evidence="11" type="ORF">CDL12_23174</name>
</gene>
<keyword evidence="6" id="KW-0809">Transit peptide</keyword>
<dbReference type="Pfam" id="PF03151">
    <property type="entry name" value="TPT"/>
    <property type="match status" value="1"/>
</dbReference>
<comment type="subcellular location">
    <subcellularLocation>
        <location evidence="1">Plastid</location>
        <location evidence="1">Chloroplast membrane</location>
        <topology evidence="1">Multi-pass membrane protein</topology>
    </subcellularLocation>
</comment>
<evidence type="ECO:0000256" key="1">
    <source>
        <dbReference type="ARBA" id="ARBA00004508"/>
    </source>
</evidence>
<keyword evidence="7 9" id="KW-1133">Transmembrane helix</keyword>
<dbReference type="GO" id="GO:0031969">
    <property type="term" value="C:chloroplast membrane"/>
    <property type="evidence" value="ECO:0007669"/>
    <property type="project" value="UniProtKB-SubCell"/>
</dbReference>
<evidence type="ECO:0000259" key="10">
    <source>
        <dbReference type="Pfam" id="PF03151"/>
    </source>
</evidence>
<feature type="transmembrane region" description="Helical" evidence="9">
    <location>
        <begin position="205"/>
        <end position="224"/>
    </location>
</feature>